<dbReference type="RefSeq" id="WP_005924816.1">
    <property type="nucleotide sequence ID" value="NZ_CABKSE010000001.1"/>
</dbReference>
<evidence type="ECO:0000256" key="2">
    <source>
        <dbReference type="ARBA" id="ARBA00007353"/>
    </source>
</evidence>
<comment type="catalytic activity">
    <reaction evidence="8">
        <text>adenosine + phosphate = alpha-D-ribose 1-phosphate + adenine</text>
        <dbReference type="Rhea" id="RHEA:27642"/>
        <dbReference type="ChEBI" id="CHEBI:16335"/>
        <dbReference type="ChEBI" id="CHEBI:16708"/>
        <dbReference type="ChEBI" id="CHEBI:43474"/>
        <dbReference type="ChEBI" id="CHEBI:57720"/>
        <dbReference type="EC" id="2.4.2.1"/>
    </reaction>
    <physiologicalReaction direction="left-to-right" evidence="8">
        <dbReference type="Rhea" id="RHEA:27643"/>
    </physiologicalReaction>
</comment>
<comment type="catalytic activity">
    <reaction evidence="7">
        <text>adenosine + H2O + H(+) = inosine + NH4(+)</text>
        <dbReference type="Rhea" id="RHEA:24408"/>
        <dbReference type="ChEBI" id="CHEBI:15377"/>
        <dbReference type="ChEBI" id="CHEBI:15378"/>
        <dbReference type="ChEBI" id="CHEBI:16335"/>
        <dbReference type="ChEBI" id="CHEBI:17596"/>
        <dbReference type="ChEBI" id="CHEBI:28938"/>
        <dbReference type="EC" id="3.5.4.4"/>
    </reaction>
    <physiologicalReaction direction="left-to-right" evidence="7">
        <dbReference type="Rhea" id="RHEA:24409"/>
    </physiologicalReaction>
</comment>
<name>A0A7J4XNI2_9BACE</name>
<keyword evidence="3" id="KW-0808">Transferase</keyword>
<comment type="similarity">
    <text evidence="2 10">Belongs to the purine nucleoside phosphorylase YfiH/LACC1 family.</text>
</comment>
<comment type="caution">
    <text evidence="11">The sequence shown here is derived from an EMBL/GenBank/DDBJ whole genome shotgun (WGS) entry which is preliminary data.</text>
</comment>
<reference evidence="11 12" key="1">
    <citation type="journal article" date="2019" name="Nat. Med.">
        <title>A library of human gut bacterial isolates paired with longitudinal multiomics data enables mechanistic microbiome research.</title>
        <authorList>
            <person name="Poyet M."/>
            <person name="Groussin M."/>
            <person name="Gibbons S.M."/>
            <person name="Avila-Pacheco J."/>
            <person name="Jiang X."/>
            <person name="Kearney S.M."/>
            <person name="Perrotta A.R."/>
            <person name="Berdy B."/>
            <person name="Zhao S."/>
            <person name="Lieberman T.D."/>
            <person name="Swanson P.K."/>
            <person name="Smith M."/>
            <person name="Roesemann S."/>
            <person name="Alexander J.E."/>
            <person name="Rich S.A."/>
            <person name="Livny J."/>
            <person name="Vlamakis H."/>
            <person name="Clish C."/>
            <person name="Bullock K."/>
            <person name="Deik A."/>
            <person name="Scott J."/>
            <person name="Pierce K.A."/>
            <person name="Xavier R.J."/>
            <person name="Alm E.J."/>
        </authorList>
    </citation>
    <scope>NUCLEOTIDE SEQUENCE [LARGE SCALE GENOMIC DNA]</scope>
    <source>
        <strain evidence="11 12">BIOML-A10</strain>
    </source>
</reference>
<dbReference type="Gene3D" id="3.60.140.10">
    <property type="entry name" value="CNF1/YfiH-like putative cysteine hydrolases"/>
    <property type="match status" value="1"/>
</dbReference>
<keyword evidence="5" id="KW-0378">Hydrolase</keyword>
<dbReference type="SUPFAM" id="SSF64438">
    <property type="entry name" value="CNF1/YfiH-like putative cysteine hydrolases"/>
    <property type="match status" value="1"/>
</dbReference>
<evidence type="ECO:0000256" key="4">
    <source>
        <dbReference type="ARBA" id="ARBA00022723"/>
    </source>
</evidence>
<evidence type="ECO:0000256" key="9">
    <source>
        <dbReference type="ARBA" id="ARBA00049893"/>
    </source>
</evidence>
<dbReference type="AlphaFoldDB" id="A0A7J4XNI2"/>
<evidence type="ECO:0000256" key="1">
    <source>
        <dbReference type="ARBA" id="ARBA00000553"/>
    </source>
</evidence>
<evidence type="ECO:0000256" key="5">
    <source>
        <dbReference type="ARBA" id="ARBA00022801"/>
    </source>
</evidence>
<evidence type="ECO:0000256" key="10">
    <source>
        <dbReference type="RuleBase" id="RU361274"/>
    </source>
</evidence>
<protein>
    <recommendedName>
        <fullName evidence="10">Purine nucleoside phosphorylase</fullName>
    </recommendedName>
</protein>
<dbReference type="PANTHER" id="PTHR30616">
    <property type="entry name" value="UNCHARACTERIZED PROTEIN YFIH"/>
    <property type="match status" value="1"/>
</dbReference>
<proteinExistence type="inferred from homology"/>
<dbReference type="PANTHER" id="PTHR30616:SF2">
    <property type="entry name" value="PURINE NUCLEOSIDE PHOSPHORYLASE LACC1"/>
    <property type="match status" value="1"/>
</dbReference>
<accession>A0A7J4XNI2</accession>
<sequence>MISLAEDKKMLGYGSLGSYSNISHFVTTRRGGCSKDAYATFNCSPFTDDEMEHVRRNQELLFEAMPVKLSELIIPHQTHGVKNLVIDRAFLALSEGERRVRLEGIDALMTDIPGCCICISTADCIPILLYDKQHQAIAAVHAGWRGTVNFIVGHTLERMRAVYGTVGEEVVACIGPGISLESFEVGDEVYEAFRLNGFDMSRISCRNANTGKFHIDLWETNRQQLLDFGVPSSQIEVAGICTYIHHEEFFSARRLGIASGRILSGILIIN</sequence>
<dbReference type="GO" id="GO:0005507">
    <property type="term" value="F:copper ion binding"/>
    <property type="evidence" value="ECO:0007669"/>
    <property type="project" value="TreeGrafter"/>
</dbReference>
<dbReference type="Proteomes" id="UP000422221">
    <property type="component" value="Unassembled WGS sequence"/>
</dbReference>
<evidence type="ECO:0000313" key="11">
    <source>
        <dbReference type="EMBL" id="KAA3770397.1"/>
    </source>
</evidence>
<evidence type="ECO:0000313" key="12">
    <source>
        <dbReference type="Proteomes" id="UP000422221"/>
    </source>
</evidence>
<dbReference type="InterPro" id="IPR003730">
    <property type="entry name" value="Cu_polyphenol_OxRdtase"/>
</dbReference>
<dbReference type="EMBL" id="VWMK01000001">
    <property type="protein sequence ID" value="KAA3770397.1"/>
    <property type="molecule type" value="Genomic_DNA"/>
</dbReference>
<dbReference type="NCBIfam" id="TIGR00726">
    <property type="entry name" value="peptidoglycan editing factor PgeF"/>
    <property type="match status" value="1"/>
</dbReference>
<dbReference type="InterPro" id="IPR011324">
    <property type="entry name" value="Cytotoxic_necrot_fac-like_cat"/>
</dbReference>
<evidence type="ECO:0000256" key="3">
    <source>
        <dbReference type="ARBA" id="ARBA00022679"/>
    </source>
</evidence>
<keyword evidence="4" id="KW-0479">Metal-binding</keyword>
<dbReference type="InterPro" id="IPR038371">
    <property type="entry name" value="Cu_polyphenol_OxRdtase_sf"/>
</dbReference>
<dbReference type="GO" id="GO:0017061">
    <property type="term" value="F:S-methyl-5-thioadenosine phosphorylase activity"/>
    <property type="evidence" value="ECO:0007669"/>
    <property type="project" value="UniProtKB-EC"/>
</dbReference>
<comment type="catalytic activity">
    <reaction evidence="1">
        <text>inosine + phosphate = alpha-D-ribose 1-phosphate + hypoxanthine</text>
        <dbReference type="Rhea" id="RHEA:27646"/>
        <dbReference type="ChEBI" id="CHEBI:17368"/>
        <dbReference type="ChEBI" id="CHEBI:17596"/>
        <dbReference type="ChEBI" id="CHEBI:43474"/>
        <dbReference type="ChEBI" id="CHEBI:57720"/>
        <dbReference type="EC" id="2.4.2.1"/>
    </reaction>
    <physiologicalReaction direction="left-to-right" evidence="1">
        <dbReference type="Rhea" id="RHEA:27647"/>
    </physiologicalReaction>
</comment>
<dbReference type="CDD" id="cd16833">
    <property type="entry name" value="YfiH"/>
    <property type="match status" value="1"/>
</dbReference>
<evidence type="ECO:0000256" key="8">
    <source>
        <dbReference type="ARBA" id="ARBA00048968"/>
    </source>
</evidence>
<organism evidence="11 12">
    <name type="scientific">Bacteroides salyersiae</name>
    <dbReference type="NCBI Taxonomy" id="291644"/>
    <lineage>
        <taxon>Bacteria</taxon>
        <taxon>Pseudomonadati</taxon>
        <taxon>Bacteroidota</taxon>
        <taxon>Bacteroidia</taxon>
        <taxon>Bacteroidales</taxon>
        <taxon>Bacteroidaceae</taxon>
        <taxon>Bacteroides</taxon>
    </lineage>
</organism>
<gene>
    <name evidence="11" type="primary">pgeF</name>
    <name evidence="11" type="ORF">F3F73_00115</name>
</gene>
<dbReference type="GO" id="GO:0016787">
    <property type="term" value="F:hydrolase activity"/>
    <property type="evidence" value="ECO:0007669"/>
    <property type="project" value="UniProtKB-KW"/>
</dbReference>
<comment type="catalytic activity">
    <reaction evidence="9">
        <text>S-methyl-5'-thioadenosine + phosphate = 5-(methylsulfanyl)-alpha-D-ribose 1-phosphate + adenine</text>
        <dbReference type="Rhea" id="RHEA:11852"/>
        <dbReference type="ChEBI" id="CHEBI:16708"/>
        <dbReference type="ChEBI" id="CHEBI:17509"/>
        <dbReference type="ChEBI" id="CHEBI:43474"/>
        <dbReference type="ChEBI" id="CHEBI:58533"/>
        <dbReference type="EC" id="2.4.2.28"/>
    </reaction>
    <physiologicalReaction direction="left-to-right" evidence="9">
        <dbReference type="Rhea" id="RHEA:11853"/>
    </physiologicalReaction>
</comment>
<evidence type="ECO:0000256" key="6">
    <source>
        <dbReference type="ARBA" id="ARBA00022833"/>
    </source>
</evidence>
<dbReference type="Pfam" id="PF02578">
    <property type="entry name" value="Cu-oxidase_4"/>
    <property type="match status" value="1"/>
</dbReference>
<evidence type="ECO:0000256" key="7">
    <source>
        <dbReference type="ARBA" id="ARBA00047989"/>
    </source>
</evidence>
<keyword evidence="6" id="KW-0862">Zinc</keyword>